<comment type="caution">
    <text evidence="2">The sequence shown here is derived from an EMBL/GenBank/DDBJ whole genome shotgun (WGS) entry which is preliminary data.</text>
</comment>
<accession>A0A9Q0F7P2</accession>
<evidence type="ECO:0000313" key="2">
    <source>
        <dbReference type="EMBL" id="KAJ4825397.1"/>
    </source>
</evidence>
<protein>
    <submittedName>
        <fullName evidence="2">Uncharacterized protein</fullName>
    </submittedName>
</protein>
<dbReference type="EMBL" id="JAKUCV010006919">
    <property type="protein sequence ID" value="KAJ4825397.1"/>
    <property type="molecule type" value="Genomic_DNA"/>
</dbReference>
<dbReference type="AlphaFoldDB" id="A0A9Q0F7P2"/>
<sequence>MRIKRKFGQRRPEADPVQQEEHQPPDKQRRLEADPVQQEEHQAPNNPEIDQEEHQHAPLGYCKTNRPPQEDEEQQIPCNPDKPDHHPEELRALLRNERKYAVSSLSNDAITDRSEALLEMNTLMKLLEYDEHRKLHIIFNAISIFTRNFFGRNQVWVDRREKILARGNEALATLMMAWNRLEPSRFPFDHFWDNYKATLGETNARDGFCFFILKDRFFHHIPNPTVGLAHYMIKVLSIHLKIHETEASTRRMVEELIFRSAKFLGDASQPYCHRPSITAASAVYAAYAFLSPGDRETLDELLEFCGTLPRFNQGLCESLASSLESAAVELLNRE</sequence>
<name>A0A9Q0F7P2_9ROSI</name>
<feature type="region of interest" description="Disordered" evidence="1">
    <location>
        <begin position="1"/>
        <end position="87"/>
    </location>
</feature>
<feature type="compositionally biased region" description="Basic and acidic residues" evidence="1">
    <location>
        <begin position="10"/>
        <end position="42"/>
    </location>
</feature>
<organism evidence="2 3">
    <name type="scientific">Turnera subulata</name>
    <dbReference type="NCBI Taxonomy" id="218843"/>
    <lineage>
        <taxon>Eukaryota</taxon>
        <taxon>Viridiplantae</taxon>
        <taxon>Streptophyta</taxon>
        <taxon>Embryophyta</taxon>
        <taxon>Tracheophyta</taxon>
        <taxon>Spermatophyta</taxon>
        <taxon>Magnoliopsida</taxon>
        <taxon>eudicotyledons</taxon>
        <taxon>Gunneridae</taxon>
        <taxon>Pentapetalae</taxon>
        <taxon>rosids</taxon>
        <taxon>fabids</taxon>
        <taxon>Malpighiales</taxon>
        <taxon>Passifloraceae</taxon>
        <taxon>Turnera</taxon>
    </lineage>
</organism>
<dbReference type="Proteomes" id="UP001141552">
    <property type="component" value="Unassembled WGS sequence"/>
</dbReference>
<reference evidence="2" key="1">
    <citation type="submission" date="2022-02" db="EMBL/GenBank/DDBJ databases">
        <authorList>
            <person name="Henning P.M."/>
            <person name="McCubbin A.G."/>
            <person name="Shore J.S."/>
        </authorList>
    </citation>
    <scope>NUCLEOTIDE SEQUENCE</scope>
    <source>
        <strain evidence="2">F60SS</strain>
        <tissue evidence="2">Leaves</tissue>
    </source>
</reference>
<keyword evidence="3" id="KW-1185">Reference proteome</keyword>
<reference evidence="2" key="2">
    <citation type="journal article" date="2023" name="Plants (Basel)">
        <title>Annotation of the Turnera subulata (Passifloraceae) Draft Genome Reveals the S-Locus Evolved after the Divergence of Turneroideae from Passifloroideae in a Stepwise Manner.</title>
        <authorList>
            <person name="Henning P.M."/>
            <person name="Roalson E.H."/>
            <person name="Mir W."/>
            <person name="McCubbin A.G."/>
            <person name="Shore J.S."/>
        </authorList>
    </citation>
    <scope>NUCLEOTIDE SEQUENCE</scope>
    <source>
        <strain evidence="2">F60SS</strain>
    </source>
</reference>
<gene>
    <name evidence="2" type="ORF">Tsubulata_031495</name>
</gene>
<evidence type="ECO:0000313" key="3">
    <source>
        <dbReference type="Proteomes" id="UP001141552"/>
    </source>
</evidence>
<evidence type="ECO:0000256" key="1">
    <source>
        <dbReference type="SAM" id="MobiDB-lite"/>
    </source>
</evidence>
<proteinExistence type="predicted"/>